<organism evidence="5 6">
    <name type="scientific">Sinomonas cyclohexanicum</name>
    <name type="common">Corynebacterium cyclohexanicum</name>
    <dbReference type="NCBI Taxonomy" id="322009"/>
    <lineage>
        <taxon>Bacteria</taxon>
        <taxon>Bacillati</taxon>
        <taxon>Actinomycetota</taxon>
        <taxon>Actinomycetes</taxon>
        <taxon>Micrococcales</taxon>
        <taxon>Micrococcaceae</taxon>
        <taxon>Sinomonas</taxon>
    </lineage>
</organism>
<dbReference type="EMBL" id="AP024525">
    <property type="protein sequence ID" value="BCT77510.1"/>
    <property type="molecule type" value="Genomic_DNA"/>
</dbReference>
<sequence length="397" mass="43129">MWVVAGRGLSRADSWVTGQSPLPGLSDMRGEAPVFIERTSVGLDVHARSVAAAAIDGVTGELVQTRLAPSQEAISGWLAGLPGPIAVVYEAGPTGFGLSRALTSQGVRCVVAAPSRLQRPSGDRVKTDSRDAVHLARLLRLDEVTPVAVPTVAQESARDLVRAREDCRGDLMRARHRLSKLLLRYGIVYDGGDAWTGAHDVWLRKEALPQLLSPATRMAFDSDYEAVLTVRARRDRLDAAIGQLAAVSEFAPLVHRLGCLRGVSTLTGFALAVEIGDWRRFTGATIGSFVGLTPSEHSSGASRAQGPITKTGNAHVRRLLVEAAWHHRARYVAGKTMRDRWDLAPAAARVRGDEGNRRLHERWVGFLERRKRPTVANVAIARELAGWCWSLAVMDDD</sequence>
<dbReference type="Pfam" id="PF01548">
    <property type="entry name" value="DEDD_Tnp_IS110"/>
    <property type="match status" value="1"/>
</dbReference>
<dbReference type="Proteomes" id="UP001319861">
    <property type="component" value="Chromosome"/>
</dbReference>
<reference evidence="5 6" key="1">
    <citation type="journal article" date="2021" name="J. Biosci. Bioeng.">
        <title>Identification and characterization of a chc gene cluster responsible for the aromatization pathway of cyclohexanecarboxylate degradation in Sinomonas cyclohexanicum ATCC 51369.</title>
        <authorList>
            <person name="Yamamoto T."/>
            <person name="Hasegawa Y."/>
            <person name="Lau P.C.K."/>
            <person name="Iwaki H."/>
        </authorList>
    </citation>
    <scope>NUCLEOTIDE SEQUENCE [LARGE SCALE GENOMIC DNA]</scope>
    <source>
        <strain evidence="5 6">ATCC 51369</strain>
    </source>
</reference>
<name>A0ABM7PYY1_SINCY</name>
<dbReference type="InterPro" id="IPR002525">
    <property type="entry name" value="Transp_IS110-like_N"/>
</dbReference>
<accession>A0ABM7PYY1</accession>
<evidence type="ECO:0000313" key="6">
    <source>
        <dbReference type="Proteomes" id="UP001319861"/>
    </source>
</evidence>
<feature type="domain" description="Transposase IS116/IS110/IS902 C-terminal" evidence="2">
    <location>
        <begin position="257"/>
        <end position="328"/>
    </location>
</feature>
<protein>
    <submittedName>
        <fullName evidence="5">IS110 family transposase</fullName>
    </submittedName>
</protein>
<dbReference type="InterPro" id="IPR003346">
    <property type="entry name" value="Transposase_20"/>
</dbReference>
<gene>
    <name evidence="3" type="ORF">SCMU_11300</name>
    <name evidence="4" type="ORF">SCMU_25770</name>
    <name evidence="5" type="ORF">SCMU_33520</name>
</gene>
<evidence type="ECO:0000259" key="2">
    <source>
        <dbReference type="Pfam" id="PF02371"/>
    </source>
</evidence>
<evidence type="ECO:0000259" key="1">
    <source>
        <dbReference type="Pfam" id="PF01548"/>
    </source>
</evidence>
<feature type="domain" description="Transposase IS110-like N-terminal" evidence="1">
    <location>
        <begin position="41"/>
        <end position="185"/>
    </location>
</feature>
<dbReference type="PANTHER" id="PTHR33055">
    <property type="entry name" value="TRANSPOSASE FOR INSERTION SEQUENCE ELEMENT IS1111A"/>
    <property type="match status" value="1"/>
</dbReference>
<dbReference type="NCBIfam" id="NF033542">
    <property type="entry name" value="transpos_IS110"/>
    <property type="match status" value="1"/>
</dbReference>
<dbReference type="InterPro" id="IPR047650">
    <property type="entry name" value="Transpos_IS110"/>
</dbReference>
<dbReference type="EMBL" id="AP024525">
    <property type="protein sequence ID" value="BCT75288.1"/>
    <property type="molecule type" value="Genomic_DNA"/>
</dbReference>
<dbReference type="PANTHER" id="PTHR33055:SF3">
    <property type="entry name" value="PUTATIVE TRANSPOSASE FOR IS117-RELATED"/>
    <property type="match status" value="1"/>
</dbReference>
<evidence type="ECO:0000313" key="3">
    <source>
        <dbReference type="EMBL" id="BCT75288.1"/>
    </source>
</evidence>
<proteinExistence type="predicted"/>
<keyword evidence="6" id="KW-1185">Reference proteome</keyword>
<dbReference type="Pfam" id="PF02371">
    <property type="entry name" value="Transposase_20"/>
    <property type="match status" value="1"/>
</dbReference>
<evidence type="ECO:0000313" key="4">
    <source>
        <dbReference type="EMBL" id="BCT76735.1"/>
    </source>
</evidence>
<evidence type="ECO:0000313" key="5">
    <source>
        <dbReference type="EMBL" id="BCT77510.1"/>
    </source>
</evidence>
<dbReference type="EMBL" id="AP024525">
    <property type="protein sequence ID" value="BCT76735.1"/>
    <property type="molecule type" value="Genomic_DNA"/>
</dbReference>